<dbReference type="PANTHER" id="PTHR12526:SF631">
    <property type="entry name" value="BLL6306 PROTEIN"/>
    <property type="match status" value="1"/>
</dbReference>
<organism evidence="3 4">
    <name type="scientific">Schaedlerella arabinosiphila</name>
    <dbReference type="NCBI Taxonomy" id="2044587"/>
    <lineage>
        <taxon>Bacteria</taxon>
        <taxon>Bacillati</taxon>
        <taxon>Bacillota</taxon>
        <taxon>Clostridia</taxon>
        <taxon>Lachnospirales</taxon>
        <taxon>Lachnospiraceae</taxon>
        <taxon>Schaedlerella</taxon>
    </lineage>
</organism>
<evidence type="ECO:0000259" key="2">
    <source>
        <dbReference type="Pfam" id="PF13439"/>
    </source>
</evidence>
<dbReference type="Pfam" id="PF00534">
    <property type="entry name" value="Glycos_transf_1"/>
    <property type="match status" value="1"/>
</dbReference>
<dbReference type="InterPro" id="IPR001296">
    <property type="entry name" value="Glyco_trans_1"/>
</dbReference>
<dbReference type="Gene3D" id="3.40.50.2000">
    <property type="entry name" value="Glycogen Phosphorylase B"/>
    <property type="match status" value="2"/>
</dbReference>
<dbReference type="CDD" id="cd03801">
    <property type="entry name" value="GT4_PimA-like"/>
    <property type="match status" value="1"/>
</dbReference>
<name>A0A3R8LCF8_9FIRM</name>
<dbReference type="RefSeq" id="WP_125126090.1">
    <property type="nucleotide sequence ID" value="NZ_RHJS01000002.1"/>
</dbReference>
<accession>A0A3R8LCF8</accession>
<feature type="domain" description="Glycosyltransferase subfamily 4-like N-terminal" evidence="2">
    <location>
        <begin position="47"/>
        <end position="162"/>
    </location>
</feature>
<feature type="domain" description="Glycosyl transferase family 1" evidence="1">
    <location>
        <begin position="174"/>
        <end position="326"/>
    </location>
</feature>
<sequence>MKVLVIGPSDTRSCGGMAEVIRGIRESASLNQEFQIDIFPSYIDGSLAVRLLYSAYGYLRFLLRYKNYDLFHIHTAEKGSTFRKNLYLRKIKQAGKKAIVHIHGAEYLVFYDRLGTRRKKIVDRFIRQADLVLALSDSWKRELEARFHIDTCRVLNNGVDTAQFLSAAADVSKYRNSFLMLGRLGERKGAYDLVDALELALRRNPDLTVCMAGDGDMEQIRSLAAQKGLQRQIRVPGWIGREEKLDCLKQAAVLVLPSYHEGLPVSILEGMAAGKAIISTAVGAIPEVVTEENGILVEPGDTAALAEAMLRCSSDVKMLEAMSRNNLEKAEHTFSIRRMHERLAEYYRQVMNLE</sequence>
<dbReference type="InterPro" id="IPR028098">
    <property type="entry name" value="Glyco_trans_4-like_N"/>
</dbReference>
<comment type="caution">
    <text evidence="3">The sequence shown here is derived from an EMBL/GenBank/DDBJ whole genome shotgun (WGS) entry which is preliminary data.</text>
</comment>
<protein>
    <submittedName>
        <fullName evidence="3">Glycosyltransferase family 1 protein</fullName>
    </submittedName>
</protein>
<gene>
    <name evidence="3" type="ORF">EBB54_01760</name>
</gene>
<dbReference type="Proteomes" id="UP000274920">
    <property type="component" value="Unassembled WGS sequence"/>
</dbReference>
<proteinExistence type="predicted"/>
<reference evidence="3" key="1">
    <citation type="submission" date="2018-10" db="EMBL/GenBank/DDBJ databases">
        <title>Schaedlerella arabinophila gen. nov. sp. nov., isolated from the mouse intestinal tract and comparative analysis with the genome of the closely related altered Schaedler flora strain ASF502.</title>
        <authorList>
            <person name="Miyake S."/>
            <person name="Soh M."/>
            <person name="Seedorf H."/>
        </authorList>
    </citation>
    <scope>NUCLEOTIDE SEQUENCE [LARGE SCALE GENOMIC DNA]</scope>
    <source>
        <strain evidence="3">DSM 106076</strain>
    </source>
</reference>
<dbReference type="EMBL" id="RHJS01000002">
    <property type="protein sequence ID" value="RRK30242.1"/>
    <property type="molecule type" value="Genomic_DNA"/>
</dbReference>
<dbReference type="SUPFAM" id="SSF53756">
    <property type="entry name" value="UDP-Glycosyltransferase/glycogen phosphorylase"/>
    <property type="match status" value="1"/>
</dbReference>
<keyword evidence="3" id="KW-0808">Transferase</keyword>
<dbReference type="Pfam" id="PF13439">
    <property type="entry name" value="Glyco_transf_4"/>
    <property type="match status" value="1"/>
</dbReference>
<keyword evidence="4" id="KW-1185">Reference proteome</keyword>
<dbReference type="GO" id="GO:0016757">
    <property type="term" value="F:glycosyltransferase activity"/>
    <property type="evidence" value="ECO:0007669"/>
    <property type="project" value="InterPro"/>
</dbReference>
<evidence type="ECO:0000259" key="1">
    <source>
        <dbReference type="Pfam" id="PF00534"/>
    </source>
</evidence>
<dbReference type="PANTHER" id="PTHR12526">
    <property type="entry name" value="GLYCOSYLTRANSFERASE"/>
    <property type="match status" value="1"/>
</dbReference>
<dbReference type="AlphaFoldDB" id="A0A3R8LCF8"/>
<evidence type="ECO:0000313" key="3">
    <source>
        <dbReference type="EMBL" id="RRK30242.1"/>
    </source>
</evidence>
<evidence type="ECO:0000313" key="4">
    <source>
        <dbReference type="Proteomes" id="UP000274920"/>
    </source>
</evidence>